<name>A0ABU6J6U9_9BURK</name>
<sequence>MYQLHYVATRSGVRSRLASLLIASTLLGGCATHSVESPRATPSLDVFARDADAELAKGNKEQAVALLTQGAHSYPTSAIPWLKIANIWFDAANYPSAILAANEALQRDAASQEAKSLLVVGGLRVAAGAVAGLRPTPRVGTNVRSEAETLTNSLRAAIGESTLVPAPPSETRAAPVSKRSRSRPVRPMVKPKEVTGSNANVNAITTFRGAAGASNDPFKSLK</sequence>
<dbReference type="SUPFAM" id="SSF48452">
    <property type="entry name" value="TPR-like"/>
    <property type="match status" value="1"/>
</dbReference>
<feature type="region of interest" description="Disordered" evidence="1">
    <location>
        <begin position="164"/>
        <end position="197"/>
    </location>
</feature>
<comment type="caution">
    <text evidence="2">The sequence shown here is derived from an EMBL/GenBank/DDBJ whole genome shotgun (WGS) entry which is preliminary data.</text>
</comment>
<dbReference type="RefSeq" id="WP_326506089.1">
    <property type="nucleotide sequence ID" value="NZ_JAWIIV010000006.1"/>
</dbReference>
<proteinExistence type="predicted"/>
<evidence type="ECO:0008006" key="4">
    <source>
        <dbReference type="Google" id="ProtNLM"/>
    </source>
</evidence>
<reference evidence="2 3" key="1">
    <citation type="submission" date="2023-10" db="EMBL/GenBank/DDBJ databases">
        <title>Noviherbaspirillum sp. CPCC 100848 genome assembly.</title>
        <authorList>
            <person name="Li X.Y."/>
            <person name="Fang X.M."/>
        </authorList>
    </citation>
    <scope>NUCLEOTIDE SEQUENCE [LARGE SCALE GENOMIC DNA]</scope>
    <source>
        <strain evidence="2 3">CPCC 100848</strain>
    </source>
</reference>
<evidence type="ECO:0000256" key="1">
    <source>
        <dbReference type="SAM" id="MobiDB-lite"/>
    </source>
</evidence>
<dbReference type="InterPro" id="IPR011990">
    <property type="entry name" value="TPR-like_helical_dom_sf"/>
</dbReference>
<evidence type="ECO:0000313" key="3">
    <source>
        <dbReference type="Proteomes" id="UP001352263"/>
    </source>
</evidence>
<dbReference type="Proteomes" id="UP001352263">
    <property type="component" value="Unassembled WGS sequence"/>
</dbReference>
<keyword evidence="3" id="KW-1185">Reference proteome</keyword>
<gene>
    <name evidence="2" type="ORF">RY831_09435</name>
</gene>
<dbReference type="EMBL" id="JAWIIV010000006">
    <property type="protein sequence ID" value="MEC4719371.1"/>
    <property type="molecule type" value="Genomic_DNA"/>
</dbReference>
<organism evidence="2 3">
    <name type="scientific">Noviherbaspirillum album</name>
    <dbReference type="NCBI Taxonomy" id="3080276"/>
    <lineage>
        <taxon>Bacteria</taxon>
        <taxon>Pseudomonadati</taxon>
        <taxon>Pseudomonadota</taxon>
        <taxon>Betaproteobacteria</taxon>
        <taxon>Burkholderiales</taxon>
        <taxon>Oxalobacteraceae</taxon>
        <taxon>Noviherbaspirillum</taxon>
    </lineage>
</organism>
<dbReference type="Gene3D" id="1.25.40.10">
    <property type="entry name" value="Tetratricopeptide repeat domain"/>
    <property type="match status" value="1"/>
</dbReference>
<evidence type="ECO:0000313" key="2">
    <source>
        <dbReference type="EMBL" id="MEC4719371.1"/>
    </source>
</evidence>
<protein>
    <recommendedName>
        <fullName evidence="4">Tetratricopeptide repeat protein</fullName>
    </recommendedName>
</protein>
<accession>A0ABU6J6U9</accession>